<evidence type="ECO:0000256" key="2">
    <source>
        <dbReference type="SAM" id="SignalP"/>
    </source>
</evidence>
<feature type="region of interest" description="Disordered" evidence="1">
    <location>
        <begin position="31"/>
        <end position="54"/>
    </location>
</feature>
<sequence>MCARGSLLAGSVLWSVQVVCRVAGKMLGIKAGGGGGRKRSDGEGRVGEGGGKSVSCSRPTLSRCLQSFPRAAERSGTCLAAPQLGPSCVESPHALPPSHPGSCRPTWPPADPFLPLSNYQCHICSFTYCCCCWPANAPPVPANPPPHVKVISPSPCPGQHFPGKPRLCQHRFFTSVITPQSCQRHLRPLPTPPTSHPHPPANATSDPCPHLLPLPPCRAPCQYQRTLATITLTWEAARLS</sequence>
<comment type="caution">
    <text evidence="3">The sequence shown here is derived from an EMBL/GenBank/DDBJ whole genome shotgun (WGS) entry which is preliminary data.</text>
</comment>
<evidence type="ECO:0000313" key="4">
    <source>
        <dbReference type="Proteomes" id="UP000324222"/>
    </source>
</evidence>
<organism evidence="3 4">
    <name type="scientific">Portunus trituberculatus</name>
    <name type="common">Swimming crab</name>
    <name type="synonym">Neptunus trituberculatus</name>
    <dbReference type="NCBI Taxonomy" id="210409"/>
    <lineage>
        <taxon>Eukaryota</taxon>
        <taxon>Metazoa</taxon>
        <taxon>Ecdysozoa</taxon>
        <taxon>Arthropoda</taxon>
        <taxon>Crustacea</taxon>
        <taxon>Multicrustacea</taxon>
        <taxon>Malacostraca</taxon>
        <taxon>Eumalacostraca</taxon>
        <taxon>Eucarida</taxon>
        <taxon>Decapoda</taxon>
        <taxon>Pleocyemata</taxon>
        <taxon>Brachyura</taxon>
        <taxon>Eubrachyura</taxon>
        <taxon>Portunoidea</taxon>
        <taxon>Portunidae</taxon>
        <taxon>Portuninae</taxon>
        <taxon>Portunus</taxon>
    </lineage>
</organism>
<reference evidence="3 4" key="1">
    <citation type="submission" date="2019-05" db="EMBL/GenBank/DDBJ databases">
        <title>Another draft genome of Portunus trituberculatus and its Hox gene families provides insights of decapod evolution.</title>
        <authorList>
            <person name="Jeong J.-H."/>
            <person name="Song I."/>
            <person name="Kim S."/>
            <person name="Choi T."/>
            <person name="Kim D."/>
            <person name="Ryu S."/>
            <person name="Kim W."/>
        </authorList>
    </citation>
    <scope>NUCLEOTIDE SEQUENCE [LARGE SCALE GENOMIC DNA]</scope>
    <source>
        <tissue evidence="3">Muscle</tissue>
    </source>
</reference>
<dbReference type="Proteomes" id="UP000324222">
    <property type="component" value="Unassembled WGS sequence"/>
</dbReference>
<proteinExistence type="predicted"/>
<protein>
    <submittedName>
        <fullName evidence="3">Uncharacterized protein</fullName>
    </submittedName>
</protein>
<keyword evidence="4" id="KW-1185">Reference proteome</keyword>
<gene>
    <name evidence="3" type="ORF">E2C01_071586</name>
</gene>
<feature type="signal peptide" evidence="2">
    <location>
        <begin position="1"/>
        <end position="24"/>
    </location>
</feature>
<dbReference type="EMBL" id="VSRR010045102">
    <property type="protein sequence ID" value="MPC77140.1"/>
    <property type="molecule type" value="Genomic_DNA"/>
</dbReference>
<feature type="chain" id="PRO_5023121078" evidence="2">
    <location>
        <begin position="25"/>
        <end position="240"/>
    </location>
</feature>
<accession>A0A5B7HXD8</accession>
<evidence type="ECO:0000256" key="1">
    <source>
        <dbReference type="SAM" id="MobiDB-lite"/>
    </source>
</evidence>
<evidence type="ECO:0000313" key="3">
    <source>
        <dbReference type="EMBL" id="MPC77140.1"/>
    </source>
</evidence>
<dbReference type="AlphaFoldDB" id="A0A5B7HXD8"/>
<keyword evidence="2" id="KW-0732">Signal</keyword>
<name>A0A5B7HXD8_PORTR</name>